<dbReference type="EMBL" id="JABBNB010000008">
    <property type="protein sequence ID" value="NMO01592.1"/>
    <property type="molecule type" value="Genomic_DNA"/>
</dbReference>
<name>A0A848KTK1_9ACTN</name>
<sequence>MVEVSTSTLAQAAAYGSRAATTLTAGLAARGVAPAQALGASEAQIAPHVAGSPFLQDGRFGNLEPPMPVEGSPAGALGDMLRRPGRPAHPIIVTTPDFAHQARDLAVTWLGHATSLVEIDGSRVLTDPVFSRRCSPSQLVGPGRMHPAPCSIAELPKLDVVLISHDHYDHLDMSSVIELAATQPDAVFVAPIGVGAHLLSWGIPASRIRQTDWHGSVEVAAAGGPLTFTATPARHFSGRGLSRNLTQWASWAIVGREHRVFFSGDTGFTEGFADVGAKLGPFHLTIIAIGAYDVLWPDIHINPEEAVQVHRMLSAELGSDAALLPIHWGTFNLARHDWGDPIARVLRGAASESVTVLTPQPGGDVDLVTRTGSGTVQPDWWERSA</sequence>
<reference evidence="2 3" key="1">
    <citation type="submission" date="2020-04" db="EMBL/GenBank/DDBJ databases">
        <title>Gordonia sp. nov. TBRC 11910.</title>
        <authorList>
            <person name="Suriyachadkun C."/>
        </authorList>
    </citation>
    <scope>NUCLEOTIDE SEQUENCE [LARGE SCALE GENOMIC DNA]</scope>
    <source>
        <strain evidence="2 3">TBRC 11910</strain>
    </source>
</reference>
<proteinExistence type="predicted"/>
<accession>A0A848KTK1</accession>
<dbReference type="InterPro" id="IPR001279">
    <property type="entry name" value="Metallo-B-lactamas"/>
</dbReference>
<evidence type="ECO:0000313" key="3">
    <source>
        <dbReference type="Proteomes" id="UP000550729"/>
    </source>
</evidence>
<dbReference type="Gene3D" id="3.60.15.10">
    <property type="entry name" value="Ribonuclease Z/Hydroxyacylglutathione hydrolase-like"/>
    <property type="match status" value="1"/>
</dbReference>
<evidence type="ECO:0000259" key="1">
    <source>
        <dbReference type="Pfam" id="PF12706"/>
    </source>
</evidence>
<dbReference type="PANTHER" id="PTHR15032:SF4">
    <property type="entry name" value="N-ACYL-PHOSPHATIDYLETHANOLAMINE-HYDROLYZING PHOSPHOLIPASE D"/>
    <property type="match status" value="1"/>
</dbReference>
<dbReference type="RefSeq" id="WP_170194128.1">
    <property type="nucleotide sequence ID" value="NZ_JABBNB010000008.1"/>
</dbReference>
<dbReference type="AlphaFoldDB" id="A0A848KTK1"/>
<gene>
    <name evidence="2" type="ORF">HH308_10245</name>
</gene>
<keyword evidence="2" id="KW-0378">Hydrolase</keyword>
<dbReference type="SUPFAM" id="SSF56281">
    <property type="entry name" value="Metallo-hydrolase/oxidoreductase"/>
    <property type="match status" value="1"/>
</dbReference>
<dbReference type="Proteomes" id="UP000550729">
    <property type="component" value="Unassembled WGS sequence"/>
</dbReference>
<dbReference type="GO" id="GO:0005737">
    <property type="term" value="C:cytoplasm"/>
    <property type="evidence" value="ECO:0007669"/>
    <property type="project" value="TreeGrafter"/>
</dbReference>
<keyword evidence="3" id="KW-1185">Reference proteome</keyword>
<dbReference type="PANTHER" id="PTHR15032">
    <property type="entry name" value="N-ACYL-PHOSPHATIDYLETHANOLAMINE-HYDROLYZING PHOSPHOLIPASE D"/>
    <property type="match status" value="1"/>
</dbReference>
<dbReference type="Pfam" id="PF12706">
    <property type="entry name" value="Lactamase_B_2"/>
    <property type="match status" value="1"/>
</dbReference>
<protein>
    <submittedName>
        <fullName evidence="2">MBL fold metallo-hydrolase</fullName>
    </submittedName>
</protein>
<comment type="caution">
    <text evidence="2">The sequence shown here is derived from an EMBL/GenBank/DDBJ whole genome shotgun (WGS) entry which is preliminary data.</text>
</comment>
<evidence type="ECO:0000313" key="2">
    <source>
        <dbReference type="EMBL" id="NMO01592.1"/>
    </source>
</evidence>
<dbReference type="GO" id="GO:0016787">
    <property type="term" value="F:hydrolase activity"/>
    <property type="evidence" value="ECO:0007669"/>
    <property type="project" value="UniProtKB-KW"/>
</dbReference>
<dbReference type="InterPro" id="IPR036866">
    <property type="entry name" value="RibonucZ/Hydroxyglut_hydro"/>
</dbReference>
<organism evidence="2 3">
    <name type="scientific">Gordonia asplenii</name>
    <dbReference type="NCBI Taxonomy" id="2725283"/>
    <lineage>
        <taxon>Bacteria</taxon>
        <taxon>Bacillati</taxon>
        <taxon>Actinomycetota</taxon>
        <taxon>Actinomycetes</taxon>
        <taxon>Mycobacteriales</taxon>
        <taxon>Gordoniaceae</taxon>
        <taxon>Gordonia</taxon>
    </lineage>
</organism>
<feature type="domain" description="Metallo-beta-lactamase" evidence="1">
    <location>
        <begin position="123"/>
        <end position="328"/>
    </location>
</feature>